<gene>
    <name evidence="2" type="ORF">GH885_09165</name>
</gene>
<reference evidence="2 3" key="1">
    <citation type="submission" date="2019-10" db="EMBL/GenBank/DDBJ databases">
        <title>Gracilibacillus salitolerans sp. nov., a moderate halophile isolated from a saline soil in northwest China.</title>
        <authorList>
            <person name="Gan L."/>
        </authorList>
    </citation>
    <scope>NUCLEOTIDE SEQUENCE [LARGE SCALE GENOMIC DNA]</scope>
    <source>
        <strain evidence="2 3">TP2-8</strain>
    </source>
</reference>
<evidence type="ECO:0000313" key="2">
    <source>
        <dbReference type="EMBL" id="MRI66519.1"/>
    </source>
</evidence>
<organism evidence="2 3">
    <name type="scientific">Gracilibacillus thailandensis</name>
    <dbReference type="NCBI Taxonomy" id="563735"/>
    <lineage>
        <taxon>Bacteria</taxon>
        <taxon>Bacillati</taxon>
        <taxon>Bacillota</taxon>
        <taxon>Bacilli</taxon>
        <taxon>Bacillales</taxon>
        <taxon>Bacillaceae</taxon>
        <taxon>Gracilibacillus</taxon>
    </lineage>
</organism>
<proteinExistence type="predicted"/>
<evidence type="ECO:0000313" key="3">
    <source>
        <dbReference type="Proteomes" id="UP000435187"/>
    </source>
</evidence>
<name>A0A6N7R1Z1_9BACI</name>
<dbReference type="Proteomes" id="UP000435187">
    <property type="component" value="Unassembled WGS sequence"/>
</dbReference>
<keyword evidence="3" id="KW-1185">Reference proteome</keyword>
<dbReference type="EMBL" id="WJEE01000016">
    <property type="protein sequence ID" value="MRI66519.1"/>
    <property type="molecule type" value="Genomic_DNA"/>
</dbReference>
<dbReference type="RefSeq" id="WP_153835214.1">
    <property type="nucleotide sequence ID" value="NZ_JBHUMW010000077.1"/>
</dbReference>
<evidence type="ECO:0000256" key="1">
    <source>
        <dbReference type="SAM" id="MobiDB-lite"/>
    </source>
</evidence>
<feature type="compositionally biased region" description="Polar residues" evidence="1">
    <location>
        <begin position="1"/>
        <end position="12"/>
    </location>
</feature>
<feature type="region of interest" description="Disordered" evidence="1">
    <location>
        <begin position="1"/>
        <end position="44"/>
    </location>
</feature>
<protein>
    <submittedName>
        <fullName evidence="2">Uncharacterized protein</fullName>
    </submittedName>
</protein>
<dbReference type="AlphaFoldDB" id="A0A6N7R1Z1"/>
<comment type="caution">
    <text evidence="2">The sequence shown here is derived from an EMBL/GenBank/DDBJ whole genome shotgun (WGS) entry which is preliminary data.</text>
</comment>
<feature type="compositionally biased region" description="Basic and acidic residues" evidence="1">
    <location>
        <begin position="13"/>
        <end position="27"/>
    </location>
</feature>
<sequence>MSNFTQQGNQETKTLKGNEDKKNKPDAPNKASRARKKKPAKPAGFKEFEALAMEIVEANGGSYYEWLHKQHQEIILNFNVHNQKQITEVAKQS</sequence>
<accession>A0A6N7R1Z1</accession>